<gene>
    <name evidence="2" type="ORF">BZL30_5299</name>
</gene>
<accession>A0A1V3WYC4</accession>
<comment type="caution">
    <text evidence="2">The sequence shown here is derived from an EMBL/GenBank/DDBJ whole genome shotgun (WGS) entry which is preliminary data.</text>
</comment>
<feature type="region of interest" description="Disordered" evidence="1">
    <location>
        <begin position="1"/>
        <end position="21"/>
    </location>
</feature>
<reference evidence="2 3" key="1">
    <citation type="submission" date="2017-02" db="EMBL/GenBank/DDBJ databases">
        <title>Complete genome sequences of Mycobacterium kansasii strains isolated from rhesus macaques.</title>
        <authorList>
            <person name="Panda A."/>
            <person name="Nagaraj S."/>
            <person name="Zhao X."/>
            <person name="Tettelin H."/>
            <person name="Detolla L.J."/>
        </authorList>
    </citation>
    <scope>NUCLEOTIDE SEQUENCE [LARGE SCALE GENOMIC DNA]</scope>
    <source>
        <strain evidence="2 3">11-3813</strain>
    </source>
</reference>
<evidence type="ECO:0000313" key="2">
    <source>
        <dbReference type="EMBL" id="OOK71897.1"/>
    </source>
</evidence>
<evidence type="ECO:0000313" key="3">
    <source>
        <dbReference type="Proteomes" id="UP000189229"/>
    </source>
</evidence>
<protein>
    <submittedName>
        <fullName evidence="2">Uncharacterized protein</fullName>
    </submittedName>
</protein>
<dbReference type="Proteomes" id="UP000189229">
    <property type="component" value="Unassembled WGS sequence"/>
</dbReference>
<name>A0A1V3WYC4_MYCKA</name>
<dbReference type="AlphaFoldDB" id="A0A1V3WYC4"/>
<organism evidence="2 3">
    <name type="scientific">Mycobacterium kansasii</name>
    <dbReference type="NCBI Taxonomy" id="1768"/>
    <lineage>
        <taxon>Bacteria</taxon>
        <taxon>Bacillati</taxon>
        <taxon>Actinomycetota</taxon>
        <taxon>Actinomycetes</taxon>
        <taxon>Mycobacteriales</taxon>
        <taxon>Mycobacteriaceae</taxon>
        <taxon>Mycobacterium</taxon>
    </lineage>
</organism>
<sequence length="54" mass="6008">MFAEFQQRTGTANPLRGNRKTAETSDIPYRNILVAGFGEYTVAQWCVAAVAERT</sequence>
<dbReference type="EMBL" id="MVBM01000005">
    <property type="protein sequence ID" value="OOK71897.1"/>
    <property type="molecule type" value="Genomic_DNA"/>
</dbReference>
<proteinExistence type="predicted"/>
<feature type="compositionally biased region" description="Polar residues" evidence="1">
    <location>
        <begin position="1"/>
        <end position="12"/>
    </location>
</feature>
<evidence type="ECO:0000256" key="1">
    <source>
        <dbReference type="SAM" id="MobiDB-lite"/>
    </source>
</evidence>